<sequence length="561" mass="61174">MVACGHEGGSRKAIAAPGSKTQELQVVSVPYGMTDTGVDEISVYINGSCGKGKTTMSAVSGLSGLLERNEEGEHCPYISIGGGEPEPEINLPGTAGNPLTFNAYSPKPEWTGEFITAPSWAVFIKHLFFTDSEDKYCTYLIQGASCDGLGSNAIAEVHAYTREKWTMEASFGWEKAKKTDLDTKQNLQSESAEIMDPHALIKTRWSIEGKATGHVGTDNFILEAKPDFLKNVFDTLSHLLYFLSSTDDADKSEDKNKKKDEVFTWEWMPPKIAIAAERELKENGANNLVDLEYKYAIKMDPFFGVKAKLDVLQMLINLAVNCAAPGAGTGAIRFVQFVQEVLLKAEDKAADTKTSVSFKAAIDLDMELVLAGELSCTKVFGGEPKAEFIKTKNSAKNTSTDTDNKDDNDNKGKDNKETKGAAELAATGKMSLKGEVIAEFRHSNRFFEVHAAAGAGLVFGASGGGATELSLKLILEVADDEPDFKGELEFKGLVLSFMSLATVSIDKAETDEEDKGMIGGKQRLGEEANKTEKKLKEELIGKDLKEIWTIFEPKKLPFWEN</sequence>
<dbReference type="EMBL" id="UOFJ01000148">
    <property type="protein sequence ID" value="VAW64786.1"/>
    <property type="molecule type" value="Genomic_DNA"/>
</dbReference>
<proteinExistence type="predicted"/>
<dbReference type="AlphaFoldDB" id="A0A3B0Y8U2"/>
<feature type="compositionally biased region" description="Basic and acidic residues" evidence="1">
    <location>
        <begin position="402"/>
        <end position="420"/>
    </location>
</feature>
<evidence type="ECO:0000256" key="1">
    <source>
        <dbReference type="SAM" id="MobiDB-lite"/>
    </source>
</evidence>
<gene>
    <name evidence="2" type="ORF">MNBD_GAMMA10-3382</name>
</gene>
<protein>
    <submittedName>
        <fullName evidence="2">Uncharacterized protein</fullName>
    </submittedName>
</protein>
<organism evidence="2">
    <name type="scientific">hydrothermal vent metagenome</name>
    <dbReference type="NCBI Taxonomy" id="652676"/>
    <lineage>
        <taxon>unclassified sequences</taxon>
        <taxon>metagenomes</taxon>
        <taxon>ecological metagenomes</taxon>
    </lineage>
</organism>
<accession>A0A3B0Y8U2</accession>
<name>A0A3B0Y8U2_9ZZZZ</name>
<reference evidence="2" key="1">
    <citation type="submission" date="2018-06" db="EMBL/GenBank/DDBJ databases">
        <authorList>
            <person name="Zhirakovskaya E."/>
        </authorList>
    </citation>
    <scope>NUCLEOTIDE SEQUENCE</scope>
</reference>
<feature type="region of interest" description="Disordered" evidence="1">
    <location>
        <begin position="391"/>
        <end position="421"/>
    </location>
</feature>
<evidence type="ECO:0000313" key="2">
    <source>
        <dbReference type="EMBL" id="VAW64786.1"/>
    </source>
</evidence>